<proteinExistence type="predicted"/>
<sequence>MEFVERRETHKVEKETGASAPPKKGGASAARSTETERLQKELRRLSSVRREEEIEVERKREEKRRHWMQTKKMNAAFPRKKHPARCPLRLQETENSREHD</sequence>
<dbReference type="EMBL" id="AHZP02000639">
    <property type="protein sequence ID" value="KYK69987.1"/>
    <property type="molecule type" value="Genomic_DNA"/>
</dbReference>
<name>A0A151HKU5_TOXGO</name>
<dbReference type="VEuPathDB" id="ToxoDB:TGPRC2_310840A"/>
<feature type="compositionally biased region" description="Basic and acidic residues" evidence="1">
    <location>
        <begin position="33"/>
        <end position="43"/>
    </location>
</feature>
<feature type="compositionally biased region" description="Basic and acidic residues" evidence="1">
    <location>
        <begin position="1"/>
        <end position="16"/>
    </location>
</feature>
<gene>
    <name evidence="2" type="ORF">TGPRC2_310840A</name>
</gene>
<evidence type="ECO:0000256" key="1">
    <source>
        <dbReference type="SAM" id="MobiDB-lite"/>
    </source>
</evidence>
<organism evidence="2 3">
    <name type="scientific">Toxoplasma gondii TgCatPRC2</name>
    <dbReference type="NCBI Taxonomy" id="1130821"/>
    <lineage>
        <taxon>Eukaryota</taxon>
        <taxon>Sar</taxon>
        <taxon>Alveolata</taxon>
        <taxon>Apicomplexa</taxon>
        <taxon>Conoidasida</taxon>
        <taxon>Coccidia</taxon>
        <taxon>Eucoccidiorida</taxon>
        <taxon>Eimeriorina</taxon>
        <taxon>Sarcocystidae</taxon>
        <taxon>Toxoplasma</taxon>
    </lineage>
</organism>
<feature type="region of interest" description="Disordered" evidence="1">
    <location>
        <begin position="58"/>
        <end position="100"/>
    </location>
</feature>
<dbReference type="AlphaFoldDB" id="A0A151HKU5"/>
<protein>
    <submittedName>
        <fullName evidence="2">Uncharacterized protein</fullName>
    </submittedName>
</protein>
<feature type="compositionally biased region" description="Basic and acidic residues" evidence="1">
    <location>
        <begin position="91"/>
        <end position="100"/>
    </location>
</feature>
<comment type="caution">
    <text evidence="2">The sequence shown here is derived from an EMBL/GenBank/DDBJ whole genome shotgun (WGS) entry which is preliminary data.</text>
</comment>
<reference evidence="3" key="1">
    <citation type="submission" date="2016-03" db="EMBL/GenBank/DDBJ databases">
        <authorList>
            <person name="Sibley D."/>
            <person name="Venepally P."/>
            <person name="Karamycheva S."/>
            <person name="Hadjithomas M."/>
            <person name="Khan A."/>
            <person name="Brunk B."/>
            <person name="Roos D."/>
            <person name="Caler E."/>
            <person name="Lorenzi H."/>
        </authorList>
    </citation>
    <scope>NUCLEOTIDE SEQUENCE [LARGE SCALE GENOMIC DNA]</scope>
    <source>
        <strain evidence="3">TgCatPRC2</strain>
    </source>
</reference>
<dbReference type="Proteomes" id="UP000075225">
    <property type="component" value="Unassembled WGS sequence"/>
</dbReference>
<accession>A0A151HKU5</accession>
<evidence type="ECO:0000313" key="2">
    <source>
        <dbReference type="EMBL" id="KYK69987.1"/>
    </source>
</evidence>
<feature type="region of interest" description="Disordered" evidence="1">
    <location>
        <begin position="1"/>
        <end position="43"/>
    </location>
</feature>
<evidence type="ECO:0000313" key="3">
    <source>
        <dbReference type="Proteomes" id="UP000075225"/>
    </source>
</evidence>